<dbReference type="PANTHER" id="PTHR38471:SF2">
    <property type="entry name" value="FOUR HELIX BUNDLE PROTEIN"/>
    <property type="match status" value="1"/>
</dbReference>
<dbReference type="NCBIfam" id="TIGR02436">
    <property type="entry name" value="four helix bundle protein"/>
    <property type="match status" value="1"/>
</dbReference>
<dbReference type="CDD" id="cd16377">
    <property type="entry name" value="23S_rRNA_IVP_like"/>
    <property type="match status" value="1"/>
</dbReference>
<protein>
    <submittedName>
        <fullName evidence="1">Four helix bundle protein</fullName>
    </submittedName>
</protein>
<evidence type="ECO:0000313" key="2">
    <source>
        <dbReference type="Proteomes" id="UP001409291"/>
    </source>
</evidence>
<dbReference type="SUPFAM" id="SSF158446">
    <property type="entry name" value="IVS-encoded protein-like"/>
    <property type="match status" value="1"/>
</dbReference>
<organism evidence="1 2">
    <name type="scientific">Sphingobacterium kitahiroshimense</name>
    <dbReference type="NCBI Taxonomy" id="470446"/>
    <lineage>
        <taxon>Bacteria</taxon>
        <taxon>Pseudomonadati</taxon>
        <taxon>Bacteroidota</taxon>
        <taxon>Sphingobacteriia</taxon>
        <taxon>Sphingobacteriales</taxon>
        <taxon>Sphingobacteriaceae</taxon>
        <taxon>Sphingobacterium</taxon>
    </lineage>
</organism>
<comment type="caution">
    <text evidence="1">The sequence shown here is derived from an EMBL/GenBank/DDBJ whole genome shotgun (WGS) entry which is preliminary data.</text>
</comment>
<sequence>MHNLKELKIWSKSIELATKVYEVVSLFPSEEKFGLSSQIKRSVISIASNIAEGAGRNSGNEFIYFLGIANGSSFELQTQIIIAQNLKLLKVEQAEQLCSQIIEIQKMIFGFLNKLKNDNK</sequence>
<dbReference type="Gene3D" id="1.20.1440.60">
    <property type="entry name" value="23S rRNA-intervening sequence"/>
    <property type="match status" value="1"/>
</dbReference>
<name>A0ABV0BQ26_9SPHI</name>
<accession>A0ABV0BQ26</accession>
<reference evidence="1 2" key="1">
    <citation type="submission" date="2024-04" db="EMBL/GenBank/DDBJ databases">
        <title>WGS of bacteria from Torrens River.</title>
        <authorList>
            <person name="Wyrsch E.R."/>
            <person name="Drigo B."/>
        </authorList>
    </citation>
    <scope>NUCLEOTIDE SEQUENCE [LARGE SCALE GENOMIC DNA]</scope>
    <source>
        <strain evidence="1 2">TWI391</strain>
    </source>
</reference>
<evidence type="ECO:0000313" key="1">
    <source>
        <dbReference type="EMBL" id="MEN5376841.1"/>
    </source>
</evidence>
<keyword evidence="2" id="KW-1185">Reference proteome</keyword>
<gene>
    <name evidence="1" type="ORF">ABE541_06175</name>
</gene>
<proteinExistence type="predicted"/>
<dbReference type="InterPro" id="IPR012657">
    <property type="entry name" value="23S_rRNA-intervening_sequence"/>
</dbReference>
<dbReference type="Proteomes" id="UP001409291">
    <property type="component" value="Unassembled WGS sequence"/>
</dbReference>
<dbReference type="RefSeq" id="WP_208701433.1">
    <property type="nucleotide sequence ID" value="NZ_JBDJLH010000003.1"/>
</dbReference>
<dbReference type="InterPro" id="IPR036583">
    <property type="entry name" value="23S_rRNA_IVS_sf"/>
</dbReference>
<dbReference type="PANTHER" id="PTHR38471">
    <property type="entry name" value="FOUR HELIX BUNDLE PROTEIN"/>
    <property type="match status" value="1"/>
</dbReference>
<dbReference type="EMBL" id="JBDJNQ010000002">
    <property type="protein sequence ID" value="MEN5376841.1"/>
    <property type="molecule type" value="Genomic_DNA"/>
</dbReference>
<dbReference type="Pfam" id="PF05635">
    <property type="entry name" value="23S_rRNA_IVP"/>
    <property type="match status" value="1"/>
</dbReference>